<keyword evidence="2" id="KW-1185">Reference proteome</keyword>
<dbReference type="RefSeq" id="WP_109924014.1">
    <property type="nucleotide sequence ID" value="NZ_QGNZ01000001.1"/>
</dbReference>
<dbReference type="AlphaFoldDB" id="A0A317ERV8"/>
<gene>
    <name evidence="1" type="ORF">DHW03_01650</name>
</gene>
<dbReference type="OrthoDB" id="793676at2"/>
<organism evidence="1 2">
    <name type="scientific">Pedobacter yonginense</name>
    <dbReference type="NCBI Taxonomy" id="651869"/>
    <lineage>
        <taxon>Bacteria</taxon>
        <taxon>Pseudomonadati</taxon>
        <taxon>Bacteroidota</taxon>
        <taxon>Sphingobacteriia</taxon>
        <taxon>Sphingobacteriales</taxon>
        <taxon>Sphingobacteriaceae</taxon>
        <taxon>Pedobacter</taxon>
    </lineage>
</organism>
<accession>A0A317ERV8</accession>
<proteinExistence type="predicted"/>
<evidence type="ECO:0000313" key="1">
    <source>
        <dbReference type="EMBL" id="PWS28583.1"/>
    </source>
</evidence>
<evidence type="ECO:0000313" key="2">
    <source>
        <dbReference type="Proteomes" id="UP000245379"/>
    </source>
</evidence>
<sequence length="242" mass="27781">MLLTDHKFNRKLIQDIVFYKQHDQNSLQRLYCQQVMGDFAKIKKVLKDLVMARQLIAALHHDSGVPPHPNISREMQLKYHIENFFLKITTYKDLVLKLIDAVYIWKLPRGANGFENMLLKCADKQGVEGIKTIVENLKILFSTVKVIRNKIAHEGSLNNVDVELLEIHKGIKEMLDENPVLKAKGPQLLPSDVIDEYLGITIIGNLSEIQKIEEDLATNLLSNLDFLYEKFCENAGEDHPFC</sequence>
<dbReference type="EMBL" id="QGNZ01000001">
    <property type="protein sequence ID" value="PWS28583.1"/>
    <property type="molecule type" value="Genomic_DNA"/>
</dbReference>
<reference evidence="1 2" key="1">
    <citation type="submission" date="2018-05" db="EMBL/GenBank/DDBJ databases">
        <title>Pedobacter paludis sp. nov., isolated from wetland soil.</title>
        <authorList>
            <person name="Zhang Y."/>
            <person name="Wang G."/>
        </authorList>
    </citation>
    <scope>NUCLEOTIDE SEQUENCE [LARGE SCALE GENOMIC DNA]</scope>
    <source>
        <strain evidence="1 2">KCTC22721</strain>
    </source>
</reference>
<name>A0A317ERV8_9SPHI</name>
<dbReference type="Proteomes" id="UP000245379">
    <property type="component" value="Unassembled WGS sequence"/>
</dbReference>
<protein>
    <submittedName>
        <fullName evidence="1">Uncharacterized protein</fullName>
    </submittedName>
</protein>
<comment type="caution">
    <text evidence="1">The sequence shown here is derived from an EMBL/GenBank/DDBJ whole genome shotgun (WGS) entry which is preliminary data.</text>
</comment>